<dbReference type="Gene3D" id="3.80.10.10">
    <property type="entry name" value="Ribonuclease Inhibitor"/>
    <property type="match status" value="1"/>
</dbReference>
<dbReference type="SUPFAM" id="SSF81383">
    <property type="entry name" value="F-box domain"/>
    <property type="match status" value="1"/>
</dbReference>
<dbReference type="PANTHER" id="PTHR31639">
    <property type="entry name" value="F-BOX PROTEIN-LIKE"/>
    <property type="match status" value="1"/>
</dbReference>
<dbReference type="InterPro" id="IPR032675">
    <property type="entry name" value="LRR_dom_sf"/>
</dbReference>
<evidence type="ECO:0000259" key="1">
    <source>
        <dbReference type="PROSITE" id="PS50181"/>
    </source>
</evidence>
<dbReference type="Gene3D" id="1.25.40.10">
    <property type="entry name" value="Tetratricopeptide repeat domain"/>
    <property type="match status" value="1"/>
</dbReference>
<organism evidence="2 3">
    <name type="scientific">Rhinocladiella mackenziei CBS 650.93</name>
    <dbReference type="NCBI Taxonomy" id="1442369"/>
    <lineage>
        <taxon>Eukaryota</taxon>
        <taxon>Fungi</taxon>
        <taxon>Dikarya</taxon>
        <taxon>Ascomycota</taxon>
        <taxon>Pezizomycotina</taxon>
        <taxon>Eurotiomycetes</taxon>
        <taxon>Chaetothyriomycetidae</taxon>
        <taxon>Chaetothyriales</taxon>
        <taxon>Herpotrichiellaceae</taxon>
        <taxon>Rhinocladiella</taxon>
    </lineage>
</organism>
<dbReference type="PANTHER" id="PTHR31639:SF256">
    <property type="entry name" value="OS07G0242900 PROTEIN"/>
    <property type="match status" value="1"/>
</dbReference>
<sequence length="575" mass="65804">MASEAQNREQIAKLILDCRKAAKEKRFYAALESVTTALRLSACDMSTSCETRLTLLDIRVAVYLRMLKTDRALRDAKAMIRVDRKDGRGYIRCGQIERLQDNKARAIEYYEHGLKSIPTSDPYFYSITEKLHDLREQIKSELFFSRRTDPMTTLPLEVVESILSFLDYRQHVQMLRVSKPWKNMLLGRPPLTNTIAFPQASKDITPRMLRATLRRVRAPKTVIAHNLTKISAEILNTTLQRWEDFTSLQHLEIDNQWLSGWKLPLSKYNLKILVLGPDPTISSEDVSIILRDCPSLEIARFQKVLDFHHPGSNPERGRWILASKTLKQLYMNVKPFSDRLDAGILLSGLPRLKSLYCSGILWSDFDTSIRRLDLRHMKQLETLIISGSILPNIHLPQTIRKLSFHSVGWHDDELSEPFAVLENLQTLVVDECGSFPVFVLPSITTGAEHVTLENCTIRGSQQTGPQLERLFQSGFLKDVKVLRLKQHHIVDSWSQYFIDGCPMLENLHLEQAQITGVFVSDMLKKAKPSKVRKITLEACPKVSKDLVAWADARHVEVNLIPALEGLRAHRVRSID</sequence>
<proteinExistence type="predicted"/>
<dbReference type="RefSeq" id="XP_013271678.1">
    <property type="nucleotide sequence ID" value="XM_013416224.1"/>
</dbReference>
<keyword evidence="3" id="KW-1185">Reference proteome</keyword>
<dbReference type="InterPro" id="IPR001810">
    <property type="entry name" value="F-box_dom"/>
</dbReference>
<dbReference type="OrthoDB" id="629492at2759"/>
<dbReference type="SUPFAM" id="SSF52047">
    <property type="entry name" value="RNI-like"/>
    <property type="match status" value="1"/>
</dbReference>
<dbReference type="InterPro" id="IPR036047">
    <property type="entry name" value="F-box-like_dom_sf"/>
</dbReference>
<dbReference type="SMART" id="SM00256">
    <property type="entry name" value="FBOX"/>
    <property type="match status" value="1"/>
</dbReference>
<reference evidence="2 3" key="1">
    <citation type="submission" date="2015-01" db="EMBL/GenBank/DDBJ databases">
        <title>The Genome Sequence of Rhinocladiella mackenzie CBS 650.93.</title>
        <authorList>
            <consortium name="The Broad Institute Genomics Platform"/>
            <person name="Cuomo C."/>
            <person name="de Hoog S."/>
            <person name="Gorbushina A."/>
            <person name="Stielow B."/>
            <person name="Teixiera M."/>
            <person name="Abouelleil A."/>
            <person name="Chapman S.B."/>
            <person name="Priest M."/>
            <person name="Young S.K."/>
            <person name="Wortman J."/>
            <person name="Nusbaum C."/>
            <person name="Birren B."/>
        </authorList>
    </citation>
    <scope>NUCLEOTIDE SEQUENCE [LARGE SCALE GENOMIC DNA]</scope>
    <source>
        <strain evidence="2 3">CBS 650.93</strain>
    </source>
</reference>
<dbReference type="PROSITE" id="PS50181">
    <property type="entry name" value="FBOX"/>
    <property type="match status" value="1"/>
</dbReference>
<dbReference type="Pfam" id="PF00646">
    <property type="entry name" value="F-box"/>
    <property type="match status" value="1"/>
</dbReference>
<feature type="domain" description="F-box" evidence="1">
    <location>
        <begin position="148"/>
        <end position="185"/>
    </location>
</feature>
<dbReference type="GeneID" id="25293483"/>
<protein>
    <recommendedName>
        <fullName evidence="1">F-box domain-containing protein</fullName>
    </recommendedName>
</protein>
<name>A0A0D2FQV2_9EURO</name>
<dbReference type="AlphaFoldDB" id="A0A0D2FQV2"/>
<dbReference type="STRING" id="1442369.A0A0D2FQV2"/>
<dbReference type="SUPFAM" id="SSF48452">
    <property type="entry name" value="TPR-like"/>
    <property type="match status" value="1"/>
</dbReference>
<dbReference type="VEuPathDB" id="FungiDB:Z518_05412"/>
<dbReference type="EMBL" id="KN847478">
    <property type="protein sequence ID" value="KIX04542.1"/>
    <property type="molecule type" value="Genomic_DNA"/>
</dbReference>
<dbReference type="HOGENOM" id="CLU_024395_0_1_1"/>
<dbReference type="InterPro" id="IPR011990">
    <property type="entry name" value="TPR-like_helical_dom_sf"/>
</dbReference>
<gene>
    <name evidence="2" type="ORF">Z518_05412</name>
</gene>
<dbReference type="Proteomes" id="UP000053617">
    <property type="component" value="Unassembled WGS sequence"/>
</dbReference>
<dbReference type="Gene3D" id="1.20.1280.50">
    <property type="match status" value="1"/>
</dbReference>
<evidence type="ECO:0000313" key="2">
    <source>
        <dbReference type="EMBL" id="KIX04542.1"/>
    </source>
</evidence>
<evidence type="ECO:0000313" key="3">
    <source>
        <dbReference type="Proteomes" id="UP000053617"/>
    </source>
</evidence>
<accession>A0A0D2FQV2</accession>